<dbReference type="AlphaFoldDB" id="E0E126"/>
<dbReference type="Proteomes" id="UP000003244">
    <property type="component" value="Unassembled WGS sequence"/>
</dbReference>
<dbReference type="PANTHER" id="PTHR43293:SF1">
    <property type="entry name" value="ACETATE COA-TRANSFERASE YDIF"/>
    <property type="match status" value="1"/>
</dbReference>
<evidence type="ECO:0008006" key="3">
    <source>
        <dbReference type="Google" id="ProtNLM"/>
    </source>
</evidence>
<evidence type="ECO:0000313" key="1">
    <source>
        <dbReference type="EMBL" id="EFM65408.1"/>
    </source>
</evidence>
<reference evidence="1 2" key="1">
    <citation type="submission" date="2010-08" db="EMBL/GenBank/DDBJ databases">
        <authorList>
            <person name="Harkins D.M."/>
            <person name="Madupu R."/>
            <person name="Durkin A.S."/>
            <person name="Torralba M."/>
            <person name="Methe B."/>
            <person name="Sutton G.G."/>
            <person name="Nelson K.E."/>
        </authorList>
    </citation>
    <scope>NUCLEOTIDE SEQUENCE [LARGE SCALE GENOMIC DNA]</scope>
    <source>
        <strain evidence="1 2">DSM 17678</strain>
    </source>
</reference>
<name>E0E126_9FIRM</name>
<evidence type="ECO:0000313" key="2">
    <source>
        <dbReference type="Proteomes" id="UP000003244"/>
    </source>
</evidence>
<dbReference type="RefSeq" id="WP_007787927.1">
    <property type="nucleotide sequence ID" value="NZ_ADGQ01000002.1"/>
</dbReference>
<proteinExistence type="predicted"/>
<sequence length="108" mass="12062">MTAGGLVTEVRDGRLVIVQEGKKKKFIETIEEITFSAEESLESGQNVIFVTERCVFALREGGIELVEIAPGVDLDKDILGQMDFRPMIAEDLKVMDLRIYQEGLMGIK</sequence>
<dbReference type="SUPFAM" id="SSF100950">
    <property type="entry name" value="NagB/RpiA/CoA transferase-like"/>
    <property type="match status" value="1"/>
</dbReference>
<keyword evidence="2" id="KW-1185">Reference proteome</keyword>
<dbReference type="Gene3D" id="3.40.1080.10">
    <property type="entry name" value="Glutaconate Coenzyme A-transferase"/>
    <property type="match status" value="1"/>
</dbReference>
<organism evidence="1 2">
    <name type="scientific">Peptostreptococcus stomatis DSM 17678</name>
    <dbReference type="NCBI Taxonomy" id="596315"/>
    <lineage>
        <taxon>Bacteria</taxon>
        <taxon>Bacillati</taxon>
        <taxon>Bacillota</taxon>
        <taxon>Clostridia</taxon>
        <taxon>Peptostreptococcales</taxon>
        <taxon>Peptostreptococcaceae</taxon>
        <taxon>Peptostreptococcus</taxon>
    </lineage>
</organism>
<gene>
    <name evidence="1" type="ORF">HMPREF0634_0777</name>
</gene>
<dbReference type="EMBL" id="ADGQ01000002">
    <property type="protein sequence ID" value="EFM65408.1"/>
    <property type="molecule type" value="Genomic_DNA"/>
</dbReference>
<accession>E0E126</accession>
<comment type="caution">
    <text evidence="1">The sequence shown here is derived from an EMBL/GenBank/DDBJ whole genome shotgun (WGS) entry which is preliminary data.</text>
</comment>
<dbReference type="GeneID" id="84801598"/>
<dbReference type="eggNOG" id="COG4670">
    <property type="taxonomic scope" value="Bacteria"/>
</dbReference>
<dbReference type="InterPro" id="IPR037171">
    <property type="entry name" value="NagB/RpiA_transferase-like"/>
</dbReference>
<dbReference type="STRING" id="596315.HMPREF0634_0777"/>
<protein>
    <recommendedName>
        <fullName evidence="3">Acetate CoA-transferase YdiF</fullName>
    </recommendedName>
</protein>
<dbReference type="PANTHER" id="PTHR43293">
    <property type="entry name" value="ACETATE COA-TRANSFERASE YDIF"/>
    <property type="match status" value="1"/>
</dbReference>